<evidence type="ECO:0008006" key="2">
    <source>
        <dbReference type="Google" id="ProtNLM"/>
    </source>
</evidence>
<dbReference type="EMBL" id="UINC01004730">
    <property type="protein sequence ID" value="SVA16451.1"/>
    <property type="molecule type" value="Genomic_DNA"/>
</dbReference>
<dbReference type="SUPFAM" id="SSF111331">
    <property type="entry name" value="NAD kinase/diacylglycerol kinase-like"/>
    <property type="match status" value="1"/>
</dbReference>
<evidence type="ECO:0000313" key="1">
    <source>
        <dbReference type="EMBL" id="SVA16451.1"/>
    </source>
</evidence>
<proteinExistence type="predicted"/>
<accession>A0A381TLT2</accession>
<gene>
    <name evidence="1" type="ORF">METZ01_LOCUS69305</name>
</gene>
<name>A0A381TLT2_9ZZZZ</name>
<dbReference type="InterPro" id="IPR016064">
    <property type="entry name" value="NAD/diacylglycerol_kinase_sf"/>
</dbReference>
<organism evidence="1">
    <name type="scientific">marine metagenome</name>
    <dbReference type="NCBI Taxonomy" id="408172"/>
    <lineage>
        <taxon>unclassified sequences</taxon>
        <taxon>metagenomes</taxon>
        <taxon>ecological metagenomes</taxon>
    </lineage>
</organism>
<dbReference type="AlphaFoldDB" id="A0A381TLT2"/>
<protein>
    <recommendedName>
        <fullName evidence="2">DAGKc domain-containing protein</fullName>
    </recommendedName>
</protein>
<reference evidence="1" key="1">
    <citation type="submission" date="2018-05" db="EMBL/GenBank/DDBJ databases">
        <authorList>
            <person name="Lanie J.A."/>
            <person name="Ng W.-L."/>
            <person name="Kazmierczak K.M."/>
            <person name="Andrzejewski T.M."/>
            <person name="Davidsen T.M."/>
            <person name="Wayne K.J."/>
            <person name="Tettelin H."/>
            <person name="Glass J.I."/>
            <person name="Rusch D."/>
            <person name="Podicherti R."/>
            <person name="Tsui H.-C.T."/>
            <person name="Winkler M.E."/>
        </authorList>
    </citation>
    <scope>NUCLEOTIDE SEQUENCE</scope>
</reference>
<sequence>MNHPMHLILDSYSHPGISLFWKRHGLRIMEQLVPNEFFFTTGDTPLEKLVERQIWSGWKKLILIGSPGSIRRGFNTLMQASEECRSTLEIGFWPLDLQELAASISQSSFHLRPVLQVFKAGHTLLVDVMKVQFLAPELETKYFWNDFVINSTQANAETTIYIDGQNSQVNGKFRCRILFHDESLNSLTMHPGKLTRTPVLKVYLKRDEGLTTVDRFKQIKQWFAAEKGNADEETLLKTGKQVEVQGNWANLTLDVSGMQDTVQSVHFEVARKSFSLIVPAKPIQTLESTKKILPAFRPTGAIANNRGSSKRVLLKHKKNSSFYKD</sequence>